<dbReference type="EMBL" id="DMNG01000031">
    <property type="protein sequence ID" value="HAN23332.1"/>
    <property type="molecule type" value="Genomic_DNA"/>
</dbReference>
<feature type="transmembrane region" description="Helical" evidence="1">
    <location>
        <begin position="66"/>
        <end position="85"/>
    </location>
</feature>
<dbReference type="AlphaFoldDB" id="A0A3C1K9K7"/>
<protein>
    <submittedName>
        <fullName evidence="2">Polyketide antibiotic transporter</fullName>
    </submittedName>
</protein>
<reference evidence="2 3" key="1">
    <citation type="journal article" date="2018" name="Nat. Biotechnol.">
        <title>A standardized bacterial taxonomy based on genome phylogeny substantially revises the tree of life.</title>
        <authorList>
            <person name="Parks D.H."/>
            <person name="Chuvochina M."/>
            <person name="Waite D.W."/>
            <person name="Rinke C."/>
            <person name="Skarshewski A."/>
            <person name="Chaumeil P.A."/>
            <person name="Hugenholtz P."/>
        </authorList>
    </citation>
    <scope>NUCLEOTIDE SEQUENCE [LARGE SCALE GENOMIC DNA]</scope>
    <source>
        <strain evidence="2">UBA9152</strain>
    </source>
</reference>
<evidence type="ECO:0000313" key="2">
    <source>
        <dbReference type="EMBL" id="HAN23332.1"/>
    </source>
</evidence>
<gene>
    <name evidence="2" type="ORF">DCP95_02010</name>
</gene>
<comment type="caution">
    <text evidence="2">The sequence shown here is derived from an EMBL/GenBank/DDBJ whole genome shotgun (WGS) entry which is preliminary data.</text>
</comment>
<sequence length="100" mass="10900">LLRQRLRRDLWQFVIWIGGTSMLAAFTVSAVNGSYGTETDRVNLLATAAANPVIMLFRGLPSGADLGAFTGFLILPFLAMMAAFMSSFMAVRHTRADEDA</sequence>
<feature type="transmembrane region" description="Helical" evidence="1">
    <location>
        <begin position="13"/>
        <end position="35"/>
    </location>
</feature>
<name>A0A3C1K9K7_9MICO</name>
<feature type="non-terminal residue" evidence="2">
    <location>
        <position position="1"/>
    </location>
</feature>
<evidence type="ECO:0000313" key="3">
    <source>
        <dbReference type="Proteomes" id="UP000257479"/>
    </source>
</evidence>
<keyword evidence="1" id="KW-0812">Transmembrane</keyword>
<evidence type="ECO:0000256" key="1">
    <source>
        <dbReference type="SAM" id="Phobius"/>
    </source>
</evidence>
<keyword evidence="1" id="KW-1133">Transmembrane helix</keyword>
<organism evidence="2 3">
    <name type="scientific">Microbacterium ginsengisoli</name>
    <dbReference type="NCBI Taxonomy" id="400772"/>
    <lineage>
        <taxon>Bacteria</taxon>
        <taxon>Bacillati</taxon>
        <taxon>Actinomycetota</taxon>
        <taxon>Actinomycetes</taxon>
        <taxon>Micrococcales</taxon>
        <taxon>Microbacteriaceae</taxon>
        <taxon>Microbacterium</taxon>
    </lineage>
</organism>
<dbReference type="Proteomes" id="UP000257479">
    <property type="component" value="Unassembled WGS sequence"/>
</dbReference>
<accession>A0A3C1K9K7</accession>
<feature type="non-terminal residue" evidence="2">
    <location>
        <position position="100"/>
    </location>
</feature>
<keyword evidence="1" id="KW-0472">Membrane</keyword>
<proteinExistence type="predicted"/>